<dbReference type="InterPro" id="IPR052782">
    <property type="entry name" value="Oocyte-zygote_transition_reg"/>
</dbReference>
<dbReference type="AlphaFoldDB" id="A0A913HNI6"/>
<dbReference type="InterPro" id="IPR003595">
    <property type="entry name" value="Tyr_Pase_cat"/>
</dbReference>
<dbReference type="InterPro" id="IPR056005">
    <property type="entry name" value="DUF7583"/>
</dbReference>
<dbReference type="Proteomes" id="UP000035681">
    <property type="component" value="Unplaced"/>
</dbReference>
<dbReference type="Pfam" id="PF24486">
    <property type="entry name" value="DUF7583"/>
    <property type="match status" value="1"/>
</dbReference>
<dbReference type="PROSITE" id="PS50056">
    <property type="entry name" value="TYR_PHOSPHATASE_2"/>
    <property type="match status" value="1"/>
</dbReference>
<dbReference type="InterPro" id="IPR056006">
    <property type="entry name" value="DUF7584"/>
</dbReference>
<name>A0A913HNI6_STRER</name>
<dbReference type="Pfam" id="PF24490">
    <property type="entry name" value="DUF7585"/>
    <property type="match status" value="1"/>
</dbReference>
<dbReference type="WBParaSite" id="SSTP_0000395700.1">
    <property type="protein sequence ID" value="SSTP_0000395700.1"/>
    <property type="gene ID" value="SSTP_0000395700"/>
</dbReference>
<dbReference type="InterPro" id="IPR029021">
    <property type="entry name" value="Prot-tyrosine_phosphatase-like"/>
</dbReference>
<evidence type="ECO:0000259" key="3">
    <source>
        <dbReference type="PROSITE" id="PS50055"/>
    </source>
</evidence>
<feature type="transmembrane region" description="Helical" evidence="1">
    <location>
        <begin position="417"/>
        <end position="437"/>
    </location>
</feature>
<sequence>MFLRYQHLIFVWLLLQFADCNEETNEETDKETTHKHLFPSVPLNVTEETFPLIYKTTSLSDFIFVKSPGKKYKHTKKKDAFYLDDELYENDLLEYTDNKAFFWTPMIYNSSKPNLFHSGSLNIMVALPSSFMSYEWSFNLTWEKKPNPIEIAEPYKITSKLPSPTNKCNVNESRLLLYYKDKNNILTKLNFNNTVVAGHVNDLYYYFEKPDNEDKREIKEPCTIIRAINDEPEVLFRGNISSPFNYNGLTIHIIKDELISGLYSVHLFLKNTSTPDFYYKEEIVVRKMRYRRNGVEDIPNSDYVSDDILELKGFQIIKVIYNCPTQNGIKQKAGIFYLAPLSDSYVFPNMPTVYLANETTTQPNCSLNRISFGYLESMTYNGITTNLNELTNNGPPKNYFKRVDDFVFLVDVNKNNVTLNCFYITLNGNITLVLSYLRGKKVYTGLNEKGEEVYEMRVRTDQTDEYERMIAEQDKLLAQHKKSSFEKLKDKIGASTAYALVIVISLILIIIIFIIAFFCSKKLLIPWIGRKKIQMKYPKIYAFWNEISKQKMEVYYELIKDKKYIPDKLQNQNGFKKIEGGEVVDTNTNSLFDDSLVSCFKSINGEIKAHYIKDVSPIRTYIISDGPTNEKVDYFWELLYREDVGMVVAVINDQNDDNKNENGNMFYWPEKKQKYGKINVEFCESPRPSVPTILVRKFIMTIDNKEPKNLALIHIDTWKEHDIPRIDVFFINLYNEISKNAGTNKVLIHSSHGPGSRVFMITYFCCIFEAMMENIIDDPLEVIKQVRTQRYGGNISSLEFAYIIRALATFFFDRKMLADEKEYKWTFYEQYDHFMLKIDDRKLYMDPSLKNFLTFVNVIDGGKLKDICDQFLNIKMPTEAELHQKCKRFYAVASLKDMAMKKIRFMDVPCYDKSSIIIRGRESNDLNGFIHANEFIYNFGIGNERKIIMCQGPLKETIDDMFDMIHRKKIAVVVVLVNKEEFEKGEKCFSYFYTGKEELPFGTYNLLYKGHNINTNNFFIEYNYSVVNSASKVAHNFKILHYLNWPDKTIPNENQSLHGLYRRITELNNGGHIAIYCTNGVGRTGTLALIIYMIDIINSRQPFDPIKCLAKIRQHRYKAVQTTGQFIFALSILYEHFKEQIGDMDKNAYRYFMSLAQNIYNENANNVLRKWQ</sequence>
<organism evidence="6">
    <name type="scientific">Strongyloides stercoralis</name>
    <name type="common">Threadworm</name>
    <dbReference type="NCBI Taxonomy" id="6248"/>
    <lineage>
        <taxon>Eukaryota</taxon>
        <taxon>Metazoa</taxon>
        <taxon>Ecdysozoa</taxon>
        <taxon>Nematoda</taxon>
        <taxon>Chromadorea</taxon>
        <taxon>Rhabditida</taxon>
        <taxon>Tylenchina</taxon>
        <taxon>Panagrolaimomorpha</taxon>
        <taxon>Strongyloidoidea</taxon>
        <taxon>Strongyloididae</taxon>
        <taxon>Strongyloides</taxon>
    </lineage>
</organism>
<keyword evidence="5" id="KW-1185">Reference proteome</keyword>
<keyword evidence="2" id="KW-0732">Signal</keyword>
<dbReference type="GO" id="GO:0004725">
    <property type="term" value="F:protein tyrosine phosphatase activity"/>
    <property type="evidence" value="ECO:0007669"/>
    <property type="project" value="InterPro"/>
</dbReference>
<dbReference type="PRINTS" id="PR00700">
    <property type="entry name" value="PRTYPHPHTASE"/>
</dbReference>
<evidence type="ECO:0000313" key="6">
    <source>
        <dbReference type="WBParaSite" id="SSTP_0000395700.1"/>
    </source>
</evidence>
<dbReference type="PROSITE" id="PS50055">
    <property type="entry name" value="TYR_PHOSPHATASE_PTP"/>
    <property type="match status" value="2"/>
</dbReference>
<feature type="transmembrane region" description="Helical" evidence="1">
    <location>
        <begin position="497"/>
        <end position="518"/>
    </location>
</feature>
<reference evidence="6" key="1">
    <citation type="submission" date="2022-10" db="UniProtKB">
        <authorList>
            <consortium name="WormBaseParasite"/>
        </authorList>
    </citation>
    <scope>IDENTIFICATION</scope>
</reference>
<dbReference type="WBParaSite" id="TCONS_00005677.p1">
    <property type="protein sequence ID" value="TCONS_00005677.p1"/>
    <property type="gene ID" value="XLOC_003930"/>
</dbReference>
<feature type="chain" id="PRO_5037963260" evidence="2">
    <location>
        <begin position="23"/>
        <end position="1172"/>
    </location>
</feature>
<keyword evidence="1" id="KW-0472">Membrane</keyword>
<dbReference type="CDD" id="cd00047">
    <property type="entry name" value="PTPc"/>
    <property type="match status" value="1"/>
</dbReference>
<feature type="domain" description="Tyrosine-protein phosphatase" evidence="3">
    <location>
        <begin position="592"/>
        <end position="810"/>
    </location>
</feature>
<keyword evidence="1" id="KW-1133">Transmembrane helix</keyword>
<dbReference type="PANTHER" id="PTHR46163">
    <property type="entry name" value="TYROSINE-PROTEIN PHOSPHATASE-RELATED"/>
    <property type="match status" value="1"/>
</dbReference>
<dbReference type="SMART" id="SM00194">
    <property type="entry name" value="PTPc"/>
    <property type="match status" value="1"/>
</dbReference>
<protein>
    <submittedName>
        <fullName evidence="7">Protein-tyrosine-phosphatase</fullName>
    </submittedName>
    <submittedName>
        <fullName evidence="6">Tyrosine-protein phosphatase domain-containing protein</fullName>
    </submittedName>
</protein>
<feature type="signal peptide" evidence="2">
    <location>
        <begin position="1"/>
        <end position="22"/>
    </location>
</feature>
<accession>A0A913HNI6</accession>
<feature type="domain" description="Tyrosine specific protein phosphatases" evidence="4">
    <location>
        <begin position="1058"/>
        <end position="1127"/>
    </location>
</feature>
<feature type="domain" description="Tyrosine-protein phosphatase" evidence="3">
    <location>
        <begin position="900"/>
        <end position="1136"/>
    </location>
</feature>
<dbReference type="InterPro" id="IPR000387">
    <property type="entry name" value="Tyr_Pase_dom"/>
</dbReference>
<dbReference type="SMART" id="SM00404">
    <property type="entry name" value="PTPc_motif"/>
    <property type="match status" value="2"/>
</dbReference>
<evidence type="ECO:0000256" key="1">
    <source>
        <dbReference type="SAM" id="Phobius"/>
    </source>
</evidence>
<evidence type="ECO:0000256" key="2">
    <source>
        <dbReference type="SAM" id="SignalP"/>
    </source>
</evidence>
<evidence type="ECO:0000259" key="4">
    <source>
        <dbReference type="PROSITE" id="PS50056"/>
    </source>
</evidence>
<dbReference type="Pfam" id="PF24488">
    <property type="entry name" value="DUF7584"/>
    <property type="match status" value="1"/>
</dbReference>
<dbReference type="SUPFAM" id="SSF52799">
    <property type="entry name" value="(Phosphotyrosine protein) phosphatases II"/>
    <property type="match status" value="2"/>
</dbReference>
<dbReference type="InterPro" id="IPR000242">
    <property type="entry name" value="PTP_cat"/>
</dbReference>
<evidence type="ECO:0000313" key="5">
    <source>
        <dbReference type="Proteomes" id="UP000035681"/>
    </source>
</evidence>
<dbReference type="InterPro" id="IPR056007">
    <property type="entry name" value="DUF7585"/>
</dbReference>
<dbReference type="Gene3D" id="3.90.190.10">
    <property type="entry name" value="Protein tyrosine phosphatase superfamily"/>
    <property type="match status" value="2"/>
</dbReference>
<keyword evidence="1" id="KW-0812">Transmembrane</keyword>
<proteinExistence type="predicted"/>
<dbReference type="Pfam" id="PF00102">
    <property type="entry name" value="Y_phosphatase"/>
    <property type="match status" value="2"/>
</dbReference>
<evidence type="ECO:0000313" key="7">
    <source>
        <dbReference type="WBParaSite" id="TCONS_00005677.p1"/>
    </source>
</evidence>